<keyword evidence="4" id="KW-1134">Transmembrane beta strand</keyword>
<proteinExistence type="inferred from homology"/>
<evidence type="ECO:0000256" key="3">
    <source>
        <dbReference type="ARBA" id="ARBA00022448"/>
    </source>
</evidence>
<feature type="signal peptide" evidence="9">
    <location>
        <begin position="1"/>
        <end position="20"/>
    </location>
</feature>
<gene>
    <name evidence="10" type="ORF">GCM10011386_24060</name>
</gene>
<evidence type="ECO:0000313" key="11">
    <source>
        <dbReference type="Proteomes" id="UP000597338"/>
    </source>
</evidence>
<dbReference type="SUPFAM" id="SSF56954">
    <property type="entry name" value="Outer membrane efflux proteins (OEP)"/>
    <property type="match status" value="1"/>
</dbReference>
<evidence type="ECO:0000256" key="9">
    <source>
        <dbReference type="SAM" id="SignalP"/>
    </source>
</evidence>
<evidence type="ECO:0000256" key="2">
    <source>
        <dbReference type="ARBA" id="ARBA00007613"/>
    </source>
</evidence>
<accession>A0ABQ1LXP6</accession>
<keyword evidence="8" id="KW-0175">Coiled coil</keyword>
<comment type="subcellular location">
    <subcellularLocation>
        <location evidence="1">Cell outer membrane</location>
    </subcellularLocation>
</comment>
<name>A0ABQ1LXP6_9SPHI</name>
<dbReference type="InterPro" id="IPR051906">
    <property type="entry name" value="TolC-like"/>
</dbReference>
<dbReference type="Pfam" id="PF02321">
    <property type="entry name" value="OEP"/>
    <property type="match status" value="2"/>
</dbReference>
<evidence type="ECO:0000256" key="8">
    <source>
        <dbReference type="SAM" id="Coils"/>
    </source>
</evidence>
<dbReference type="EMBL" id="BMIK01000007">
    <property type="protein sequence ID" value="GGC31232.1"/>
    <property type="molecule type" value="Genomic_DNA"/>
</dbReference>
<evidence type="ECO:0000256" key="6">
    <source>
        <dbReference type="ARBA" id="ARBA00023136"/>
    </source>
</evidence>
<keyword evidence="5" id="KW-0812">Transmembrane</keyword>
<organism evidence="10 11">
    <name type="scientific">Parapedobacter defluvii</name>
    <dbReference type="NCBI Taxonomy" id="2045106"/>
    <lineage>
        <taxon>Bacteria</taxon>
        <taxon>Pseudomonadati</taxon>
        <taxon>Bacteroidota</taxon>
        <taxon>Sphingobacteriia</taxon>
        <taxon>Sphingobacteriales</taxon>
        <taxon>Sphingobacteriaceae</taxon>
        <taxon>Parapedobacter</taxon>
    </lineage>
</organism>
<feature type="chain" id="PRO_5047167763" evidence="9">
    <location>
        <begin position="21"/>
        <end position="440"/>
    </location>
</feature>
<dbReference type="RefSeq" id="WP_188750988.1">
    <property type="nucleotide sequence ID" value="NZ_BMIK01000007.1"/>
</dbReference>
<keyword evidence="3" id="KW-0813">Transport</keyword>
<feature type="coiled-coil region" evidence="8">
    <location>
        <begin position="338"/>
        <end position="390"/>
    </location>
</feature>
<dbReference type="InterPro" id="IPR003423">
    <property type="entry name" value="OMP_efflux"/>
</dbReference>
<keyword evidence="7" id="KW-0998">Cell outer membrane</keyword>
<dbReference type="PANTHER" id="PTHR30026:SF20">
    <property type="entry name" value="OUTER MEMBRANE PROTEIN TOLC"/>
    <property type="match status" value="1"/>
</dbReference>
<sequence>MRTIRLIGLLITLFPLVSAAQDTVATAIPAGGWTLEACLEYAKAHNITLNTLRLAKATAGQDVIQAKAAVLPDLAASLSAGVNHTQGVTHPLVGASGSGSVGSSMTLYSGGALRARMAESQLAETSSELDILEAESGLYLQVIQAYNAILLDKETIKYAEDLVATTTQQKTQMEAMYRVGTAARKELVQIEAVLANDQYTLTAARNAERLDKINLKQLLQLPVESDFDIVEPDTSLQPGAIASLESTLEAALANRPEVENGKTAVELAKTGLRIAKAGYLPTVGLNGDIGTGFSNGNGSSLGTQLDRSFYQQVGVSVSIPIFTRQVNKTNTAKADIAVKQAELNLANTELVLSQEVEQAYIAALNAFQQFEAAKGQLAYAEEAYRIAQEELRVETYNSVEFVQQRNTYVQALQAYTQAKYNALLAVDTYEFYRQQRNEYP</sequence>
<evidence type="ECO:0000256" key="7">
    <source>
        <dbReference type="ARBA" id="ARBA00023237"/>
    </source>
</evidence>
<dbReference type="Gene3D" id="1.20.1600.10">
    <property type="entry name" value="Outer membrane efflux proteins (OEP)"/>
    <property type="match status" value="1"/>
</dbReference>
<protein>
    <submittedName>
        <fullName evidence="10">Transporter</fullName>
    </submittedName>
</protein>
<comment type="caution">
    <text evidence="10">The sequence shown here is derived from an EMBL/GenBank/DDBJ whole genome shotgun (WGS) entry which is preliminary data.</text>
</comment>
<keyword evidence="9" id="KW-0732">Signal</keyword>
<evidence type="ECO:0000256" key="1">
    <source>
        <dbReference type="ARBA" id="ARBA00004442"/>
    </source>
</evidence>
<dbReference type="PANTHER" id="PTHR30026">
    <property type="entry name" value="OUTER MEMBRANE PROTEIN TOLC"/>
    <property type="match status" value="1"/>
</dbReference>
<evidence type="ECO:0000256" key="5">
    <source>
        <dbReference type="ARBA" id="ARBA00022692"/>
    </source>
</evidence>
<evidence type="ECO:0000256" key="4">
    <source>
        <dbReference type="ARBA" id="ARBA00022452"/>
    </source>
</evidence>
<keyword evidence="6" id="KW-0472">Membrane</keyword>
<comment type="similarity">
    <text evidence="2">Belongs to the outer membrane factor (OMF) (TC 1.B.17) family.</text>
</comment>
<evidence type="ECO:0000313" key="10">
    <source>
        <dbReference type="EMBL" id="GGC31232.1"/>
    </source>
</evidence>
<dbReference type="Proteomes" id="UP000597338">
    <property type="component" value="Unassembled WGS sequence"/>
</dbReference>
<reference evidence="11" key="1">
    <citation type="journal article" date="2019" name="Int. J. Syst. Evol. Microbiol.">
        <title>The Global Catalogue of Microorganisms (GCM) 10K type strain sequencing project: providing services to taxonomists for standard genome sequencing and annotation.</title>
        <authorList>
            <consortium name="The Broad Institute Genomics Platform"/>
            <consortium name="The Broad Institute Genome Sequencing Center for Infectious Disease"/>
            <person name="Wu L."/>
            <person name="Ma J."/>
        </authorList>
    </citation>
    <scope>NUCLEOTIDE SEQUENCE [LARGE SCALE GENOMIC DNA]</scope>
    <source>
        <strain evidence="11">CGMCC 1.15342</strain>
    </source>
</reference>
<keyword evidence="11" id="KW-1185">Reference proteome</keyword>